<dbReference type="InterPro" id="IPR001314">
    <property type="entry name" value="Peptidase_S1A"/>
</dbReference>
<feature type="domain" description="Peptidase S1" evidence="13">
    <location>
        <begin position="152"/>
        <end position="401"/>
    </location>
</feature>
<dbReference type="GO" id="GO:0004252">
    <property type="term" value="F:serine-type endopeptidase activity"/>
    <property type="evidence" value="ECO:0007669"/>
    <property type="project" value="UniProtKB-UniRule"/>
</dbReference>
<evidence type="ECO:0000256" key="5">
    <source>
        <dbReference type="ARBA" id="ARBA00022820"/>
    </source>
</evidence>
<dbReference type="CDD" id="cd00190">
    <property type="entry name" value="Tryp_SPc"/>
    <property type="match status" value="1"/>
</dbReference>
<dbReference type="PROSITE" id="PS51888">
    <property type="entry name" value="CLIP"/>
    <property type="match status" value="1"/>
</dbReference>
<dbReference type="EC" id="3.4.21.-" evidence="10"/>
<protein>
    <recommendedName>
        <fullName evidence="11">CLIP domain-containing serine protease</fullName>
        <ecNumber evidence="10">3.4.21.-</ecNumber>
    </recommendedName>
</protein>
<dbReference type="SUPFAM" id="SSF50494">
    <property type="entry name" value="Trypsin-like serine proteases"/>
    <property type="match status" value="1"/>
</dbReference>
<dbReference type="InterPro" id="IPR009003">
    <property type="entry name" value="Peptidase_S1_PA"/>
</dbReference>
<dbReference type="GO" id="GO:0042381">
    <property type="term" value="P:hemolymph coagulation"/>
    <property type="evidence" value="ECO:0007669"/>
    <property type="project" value="UniProtKB-KW"/>
</dbReference>
<evidence type="ECO:0000256" key="8">
    <source>
        <dbReference type="ARBA" id="ARBA00024195"/>
    </source>
</evidence>
<reference evidence="15 16" key="1">
    <citation type="submission" date="2019-01" db="EMBL/GenBank/DDBJ databases">
        <authorList>
            <person name="Sayadi A."/>
        </authorList>
    </citation>
    <scope>NUCLEOTIDE SEQUENCE [LARGE SCALE GENOMIC DNA]</scope>
</reference>
<dbReference type="GO" id="GO:0005576">
    <property type="term" value="C:extracellular region"/>
    <property type="evidence" value="ECO:0007669"/>
    <property type="project" value="UniProtKB-SubCell"/>
</dbReference>
<dbReference type="PRINTS" id="PR00722">
    <property type="entry name" value="CHYMOTRYPSIN"/>
</dbReference>
<evidence type="ECO:0000256" key="2">
    <source>
        <dbReference type="ARBA" id="ARBA00022670"/>
    </source>
</evidence>
<evidence type="ECO:0000259" key="13">
    <source>
        <dbReference type="PROSITE" id="PS50240"/>
    </source>
</evidence>
<keyword evidence="2 10" id="KW-0645">Protease</keyword>
<dbReference type="OrthoDB" id="9028152at2759"/>
<dbReference type="Gene3D" id="3.30.1640.30">
    <property type="match status" value="1"/>
</dbReference>
<name>A0A653DAV6_CALMS</name>
<evidence type="ECO:0000259" key="14">
    <source>
        <dbReference type="PROSITE" id="PS51888"/>
    </source>
</evidence>
<dbReference type="InterPro" id="IPR043504">
    <property type="entry name" value="Peptidase_S1_PA_chymotrypsin"/>
</dbReference>
<dbReference type="EMBL" id="CAACVG010010924">
    <property type="protein sequence ID" value="VEN56986.1"/>
    <property type="molecule type" value="Genomic_DNA"/>
</dbReference>
<keyword evidence="6 10" id="KW-0720">Serine protease</keyword>
<dbReference type="Proteomes" id="UP000410492">
    <property type="component" value="Unassembled WGS sequence"/>
</dbReference>
<dbReference type="Pfam" id="PF00089">
    <property type="entry name" value="Trypsin"/>
    <property type="match status" value="1"/>
</dbReference>
<keyword evidence="4 10" id="KW-0378">Hydrolase</keyword>
<feature type="signal peptide" evidence="11">
    <location>
        <begin position="1"/>
        <end position="21"/>
    </location>
</feature>
<evidence type="ECO:0000256" key="12">
    <source>
        <dbReference type="SAM" id="MobiDB-lite"/>
    </source>
</evidence>
<dbReference type="GO" id="GO:0006508">
    <property type="term" value="P:proteolysis"/>
    <property type="evidence" value="ECO:0007669"/>
    <property type="project" value="UniProtKB-KW"/>
</dbReference>
<comment type="similarity">
    <text evidence="8 11">Belongs to the peptidase S1 family. CLIP subfamily.</text>
</comment>
<dbReference type="SMART" id="SM00680">
    <property type="entry name" value="CLIP"/>
    <property type="match status" value="1"/>
</dbReference>
<keyword evidence="11" id="KW-0964">Secreted</keyword>
<accession>A0A653DAV6</accession>
<evidence type="ECO:0000256" key="1">
    <source>
        <dbReference type="ARBA" id="ARBA00022659"/>
    </source>
</evidence>
<evidence type="ECO:0000313" key="15">
    <source>
        <dbReference type="EMBL" id="VEN56986.1"/>
    </source>
</evidence>
<feature type="domain" description="Clip" evidence="14">
    <location>
        <begin position="66"/>
        <end position="118"/>
    </location>
</feature>
<dbReference type="FunFam" id="2.40.10.10:FF:000120">
    <property type="entry name" value="Putative serine protease"/>
    <property type="match status" value="1"/>
</dbReference>
<evidence type="ECO:0000256" key="7">
    <source>
        <dbReference type="ARBA" id="ARBA00023157"/>
    </source>
</evidence>
<dbReference type="SMART" id="SM00020">
    <property type="entry name" value="Tryp_SPc"/>
    <property type="match status" value="1"/>
</dbReference>
<keyword evidence="3 11" id="KW-0732">Signal</keyword>
<dbReference type="InterPro" id="IPR018114">
    <property type="entry name" value="TRYPSIN_HIS"/>
</dbReference>
<keyword evidence="5" id="KW-0353">Hemolymph clotting</keyword>
<organism evidence="15 16">
    <name type="scientific">Callosobruchus maculatus</name>
    <name type="common">Southern cowpea weevil</name>
    <name type="synonym">Pulse bruchid</name>
    <dbReference type="NCBI Taxonomy" id="64391"/>
    <lineage>
        <taxon>Eukaryota</taxon>
        <taxon>Metazoa</taxon>
        <taxon>Ecdysozoa</taxon>
        <taxon>Arthropoda</taxon>
        <taxon>Hexapoda</taxon>
        <taxon>Insecta</taxon>
        <taxon>Pterygota</taxon>
        <taxon>Neoptera</taxon>
        <taxon>Endopterygota</taxon>
        <taxon>Coleoptera</taxon>
        <taxon>Polyphaga</taxon>
        <taxon>Cucujiformia</taxon>
        <taxon>Chrysomeloidea</taxon>
        <taxon>Chrysomelidae</taxon>
        <taxon>Bruchinae</taxon>
        <taxon>Bruchini</taxon>
        <taxon>Callosobruchus</taxon>
    </lineage>
</organism>
<dbReference type="SMR" id="A0A653DAV6"/>
<keyword evidence="7" id="KW-1015">Disulfide bond</keyword>
<dbReference type="PANTHER" id="PTHR24252">
    <property type="entry name" value="ACROSIN-RELATED"/>
    <property type="match status" value="1"/>
</dbReference>
<sequence length="430" mass="47621">MSVIVLLYGLAIFNIFDLVISVTVPESDTGLELNNDTSVESEPEDELEEIGAGILNMTASLKFATLCETPNHDPGYCVEIKSCLRLLNQLSNSNARDFLRDSMCGPENEDLSNPKVCCGRHSNYRNVSKNIASLDVLPKNCGTQKLTLKSRVVGGKEAELGEFPWMARILHKNRYNYKSFGCSGFLIHSRYVMTAAHCVHDKFLEVRGKVYAVHLGEHNIETEVDCMHGICADPPQISRVAKVIIHPDYNPTEKAQYNDIAILYLRKGMKMTNFIRPICLLEDQSQKPHKYIVSGWGKTETERVSVVKMKVDLPYVEKEDCKESYKVLGMDLIDSQTCAGGEAGKDSCNGDSGGPLMMTTNGTVWFAAGIVSYGIGCGMETWAGVYTNIPSFIPWIKGAIVETNLLNPKSPAIEKKKGGKHRKNNATEHV</sequence>
<evidence type="ECO:0000256" key="9">
    <source>
        <dbReference type="ARBA" id="ARBA00052079"/>
    </source>
</evidence>
<dbReference type="AlphaFoldDB" id="A0A653DAV6"/>
<evidence type="ECO:0000256" key="6">
    <source>
        <dbReference type="ARBA" id="ARBA00022825"/>
    </source>
</evidence>
<dbReference type="PROSITE" id="PS00134">
    <property type="entry name" value="TRYPSIN_HIS"/>
    <property type="match status" value="1"/>
</dbReference>
<evidence type="ECO:0000256" key="11">
    <source>
        <dbReference type="RuleBase" id="RU366078"/>
    </source>
</evidence>
<evidence type="ECO:0000256" key="3">
    <source>
        <dbReference type="ARBA" id="ARBA00022729"/>
    </source>
</evidence>
<gene>
    <name evidence="15" type="ORF">CALMAC_LOCUS15730</name>
</gene>
<comment type="catalytic activity">
    <reaction evidence="9">
        <text>Selective cleavage of 103-Arg-|-Ser-104 and 124-Ile-|-Ile-125 bonds in Limulus clotting factor B to form activated factor B. Cleavage of -Pro-Arg-|-Xaa- bonds in synthetic substrates.</text>
        <dbReference type="EC" id="3.4.21.84"/>
    </reaction>
</comment>
<dbReference type="InterPro" id="IPR022700">
    <property type="entry name" value="CLIP"/>
</dbReference>
<dbReference type="InterPro" id="IPR001254">
    <property type="entry name" value="Trypsin_dom"/>
</dbReference>
<evidence type="ECO:0000313" key="16">
    <source>
        <dbReference type="Proteomes" id="UP000410492"/>
    </source>
</evidence>
<dbReference type="PROSITE" id="PS00135">
    <property type="entry name" value="TRYPSIN_SER"/>
    <property type="match status" value="1"/>
</dbReference>
<evidence type="ECO:0000256" key="10">
    <source>
        <dbReference type="RuleBase" id="RU363034"/>
    </source>
</evidence>
<comment type="subcellular location">
    <subcellularLocation>
        <location evidence="11">Secreted</location>
    </subcellularLocation>
</comment>
<comment type="domain">
    <text evidence="11">The clip domain consists of 35-55 residues which are 'knitted' together usually by 3 conserved disulfide bonds forming a clip-like compact structure.</text>
</comment>
<dbReference type="InterPro" id="IPR038565">
    <property type="entry name" value="CLIP_sf"/>
</dbReference>
<feature type="chain" id="PRO_5025099816" description="CLIP domain-containing serine protease" evidence="11">
    <location>
        <begin position="22"/>
        <end position="430"/>
    </location>
</feature>
<keyword evidence="1" id="KW-0768">Sushi</keyword>
<dbReference type="PROSITE" id="PS50240">
    <property type="entry name" value="TRYPSIN_DOM"/>
    <property type="match status" value="1"/>
</dbReference>
<dbReference type="PANTHER" id="PTHR24252:SF7">
    <property type="entry name" value="HYALIN"/>
    <property type="match status" value="1"/>
</dbReference>
<evidence type="ECO:0000256" key="4">
    <source>
        <dbReference type="ARBA" id="ARBA00022801"/>
    </source>
</evidence>
<dbReference type="InterPro" id="IPR033116">
    <property type="entry name" value="TRYPSIN_SER"/>
</dbReference>
<keyword evidence="16" id="KW-1185">Reference proteome</keyword>
<proteinExistence type="inferred from homology"/>
<dbReference type="Pfam" id="PF12032">
    <property type="entry name" value="CLIP"/>
    <property type="match status" value="1"/>
</dbReference>
<feature type="region of interest" description="Disordered" evidence="12">
    <location>
        <begin position="411"/>
        <end position="430"/>
    </location>
</feature>
<dbReference type="Gene3D" id="2.40.10.10">
    <property type="entry name" value="Trypsin-like serine proteases"/>
    <property type="match status" value="3"/>
</dbReference>